<dbReference type="PANTHER" id="PTHR45658">
    <property type="entry name" value="GATA TRANSCRIPTION FACTOR"/>
    <property type="match status" value="1"/>
</dbReference>
<keyword evidence="5" id="KW-0010">Activator</keyword>
<reference evidence="9" key="1">
    <citation type="journal article" date="2023" name="Plant J.">
        <title>The genome of the king protea, Protea cynaroides.</title>
        <authorList>
            <person name="Chang J."/>
            <person name="Duong T.A."/>
            <person name="Schoeman C."/>
            <person name="Ma X."/>
            <person name="Roodt D."/>
            <person name="Barker N."/>
            <person name="Li Z."/>
            <person name="Van de Peer Y."/>
            <person name="Mizrachi E."/>
        </authorList>
    </citation>
    <scope>NUCLEOTIDE SEQUENCE</scope>
    <source>
        <tissue evidence="9">Young leaves</tissue>
    </source>
</reference>
<protein>
    <recommendedName>
        <fullName evidence="8">GATA-type domain-containing protein</fullName>
    </recommendedName>
</protein>
<dbReference type="GO" id="GO:0008270">
    <property type="term" value="F:zinc ion binding"/>
    <property type="evidence" value="ECO:0007669"/>
    <property type="project" value="UniProtKB-KW"/>
</dbReference>
<dbReference type="Proteomes" id="UP001141806">
    <property type="component" value="Unassembled WGS sequence"/>
</dbReference>
<feature type="region of interest" description="Disordered" evidence="7">
    <location>
        <begin position="118"/>
        <end position="210"/>
    </location>
</feature>
<gene>
    <name evidence="9" type="ORF">NE237_009046</name>
</gene>
<dbReference type="GO" id="GO:0005634">
    <property type="term" value="C:nucleus"/>
    <property type="evidence" value="ECO:0007669"/>
    <property type="project" value="TreeGrafter"/>
</dbReference>
<dbReference type="SUPFAM" id="SSF57716">
    <property type="entry name" value="Glucocorticoid receptor-like (DNA-binding domain)"/>
    <property type="match status" value="1"/>
</dbReference>
<keyword evidence="4" id="KW-0862">Zinc</keyword>
<keyword evidence="2" id="KW-0479">Metal-binding</keyword>
<dbReference type="EMBL" id="JAMYWD010000002">
    <property type="protein sequence ID" value="KAJ4978266.1"/>
    <property type="molecule type" value="Genomic_DNA"/>
</dbReference>
<evidence type="ECO:0000256" key="5">
    <source>
        <dbReference type="ARBA" id="ARBA00023159"/>
    </source>
</evidence>
<dbReference type="GO" id="GO:0043565">
    <property type="term" value="F:sequence-specific DNA binding"/>
    <property type="evidence" value="ECO:0007669"/>
    <property type="project" value="InterPro"/>
</dbReference>
<name>A0A9Q0KX18_9MAGN</name>
<dbReference type="Pfam" id="PF00320">
    <property type="entry name" value="GATA"/>
    <property type="match status" value="1"/>
</dbReference>
<dbReference type="PROSITE" id="PS00344">
    <property type="entry name" value="GATA_ZN_FINGER_1"/>
    <property type="match status" value="1"/>
</dbReference>
<comment type="caution">
    <text evidence="9">The sequence shown here is derived from an EMBL/GenBank/DDBJ whole genome shotgun (WGS) entry which is preliminary data.</text>
</comment>
<dbReference type="CDD" id="cd00202">
    <property type="entry name" value="ZnF_GATA"/>
    <property type="match status" value="1"/>
</dbReference>
<dbReference type="SMART" id="SM00401">
    <property type="entry name" value="ZnF_GATA"/>
    <property type="match status" value="1"/>
</dbReference>
<keyword evidence="10" id="KW-1185">Reference proteome</keyword>
<evidence type="ECO:0000313" key="10">
    <source>
        <dbReference type="Proteomes" id="UP001141806"/>
    </source>
</evidence>
<comment type="similarity">
    <text evidence="1">Belongs to the type IV zinc-finger family. Class A subfamily.</text>
</comment>
<evidence type="ECO:0000256" key="1">
    <source>
        <dbReference type="ARBA" id="ARBA00005694"/>
    </source>
</evidence>
<sequence length="384" mass="41403">MMIGSGFFMDDLGNDLCGDFFDHIDDLLDFPMEDVEGGGGCGFGVGGEYDSFQGAWPPPPTDAFPTSITALPDKNGDNTCGELPTELSVPHEDIAQLEWLSNFVEDSFSAGSITMENVDSCTNINPTTTTTNSSSSSSKKEDEDNKDSHRFQTSSPVSVLESSSSCSGGSGSTNSSGFRTMPALSPETFVPGRARSKRPRPATFNPRPIISLISPTSSITDANPFSPSESASEFENYADSHPVKRIHLKPITATDAPPLKRKKKKKLVPLPPPSSATDQQHPQPAASVRKCLHCEITKTPQWRAGPLGPKTLCNACGVRFKSGRLFPEYRPAASPTFMASLHSNSHKKVLEMRVKATPNSSLISNVSTETPELIPNNNPLLHYI</sequence>
<evidence type="ECO:0000256" key="2">
    <source>
        <dbReference type="ARBA" id="ARBA00022723"/>
    </source>
</evidence>
<dbReference type="PROSITE" id="PS50114">
    <property type="entry name" value="GATA_ZN_FINGER_2"/>
    <property type="match status" value="1"/>
</dbReference>
<dbReference type="GO" id="GO:0030154">
    <property type="term" value="P:cell differentiation"/>
    <property type="evidence" value="ECO:0007669"/>
    <property type="project" value="TreeGrafter"/>
</dbReference>
<evidence type="ECO:0000256" key="7">
    <source>
        <dbReference type="SAM" id="MobiDB-lite"/>
    </source>
</evidence>
<feature type="region of interest" description="Disordered" evidence="7">
    <location>
        <begin position="250"/>
        <end position="284"/>
    </location>
</feature>
<evidence type="ECO:0000256" key="3">
    <source>
        <dbReference type="ARBA" id="ARBA00022771"/>
    </source>
</evidence>
<evidence type="ECO:0000259" key="8">
    <source>
        <dbReference type="PROSITE" id="PS50114"/>
    </source>
</evidence>
<dbReference type="InterPro" id="IPR051140">
    <property type="entry name" value="GATA_TF"/>
</dbReference>
<dbReference type="FunFam" id="3.30.50.10:FF:000018">
    <property type="entry name" value="GATA transcription factor"/>
    <property type="match status" value="1"/>
</dbReference>
<evidence type="ECO:0000256" key="4">
    <source>
        <dbReference type="ARBA" id="ARBA00022833"/>
    </source>
</evidence>
<keyword evidence="3 6" id="KW-0863">Zinc-finger</keyword>
<dbReference type="InterPro" id="IPR000679">
    <property type="entry name" value="Znf_GATA"/>
</dbReference>
<accession>A0A9Q0KX18</accession>
<organism evidence="9 10">
    <name type="scientific">Protea cynaroides</name>
    <dbReference type="NCBI Taxonomy" id="273540"/>
    <lineage>
        <taxon>Eukaryota</taxon>
        <taxon>Viridiplantae</taxon>
        <taxon>Streptophyta</taxon>
        <taxon>Embryophyta</taxon>
        <taxon>Tracheophyta</taxon>
        <taxon>Spermatophyta</taxon>
        <taxon>Magnoliopsida</taxon>
        <taxon>Proteales</taxon>
        <taxon>Proteaceae</taxon>
        <taxon>Protea</taxon>
    </lineage>
</organism>
<dbReference type="PANTHER" id="PTHR45658:SF51">
    <property type="entry name" value="GATA TRANSCRIPTION FACTOR 8"/>
    <property type="match status" value="1"/>
</dbReference>
<dbReference type="OrthoDB" id="2162994at2759"/>
<dbReference type="InterPro" id="IPR013088">
    <property type="entry name" value="Znf_NHR/GATA"/>
</dbReference>
<feature type="compositionally biased region" description="Low complexity" evidence="7">
    <location>
        <begin position="127"/>
        <end position="137"/>
    </location>
</feature>
<evidence type="ECO:0000313" key="9">
    <source>
        <dbReference type="EMBL" id="KAJ4978266.1"/>
    </source>
</evidence>
<dbReference type="AlphaFoldDB" id="A0A9Q0KX18"/>
<evidence type="ECO:0000256" key="6">
    <source>
        <dbReference type="PROSITE-ProRule" id="PRU00094"/>
    </source>
</evidence>
<feature type="compositionally biased region" description="Low complexity" evidence="7">
    <location>
        <begin position="154"/>
        <end position="177"/>
    </location>
</feature>
<proteinExistence type="inferred from homology"/>
<dbReference type="Gene3D" id="3.30.50.10">
    <property type="entry name" value="Erythroid Transcription Factor GATA-1, subunit A"/>
    <property type="match status" value="1"/>
</dbReference>
<feature type="compositionally biased region" description="Basic and acidic residues" evidence="7">
    <location>
        <begin position="138"/>
        <end position="150"/>
    </location>
</feature>
<feature type="domain" description="GATA-type" evidence="8">
    <location>
        <begin position="285"/>
        <end position="321"/>
    </location>
</feature>
<dbReference type="GO" id="GO:0006355">
    <property type="term" value="P:regulation of DNA-templated transcription"/>
    <property type="evidence" value="ECO:0007669"/>
    <property type="project" value="InterPro"/>
</dbReference>